<sequence>MKYRHDYLSRDETLSALGVTAKTLYSYVSRGKIQSIPVPGTHRHLYARADVDAMVVRGRGRVPRAVTAATSMHWGEPIVATSITRIDEHGPRYRNHAALELATQGCPFEAVAELLVTGAWNPSAEPWPLIEIPDRLHALLQLHAELGPPDDIGNLMAMSVLALCGRETPDAPQGAQEDLGSVQRVYHALVGCLGFLSNARAYVPRRPNERMAAWALRASGARATRNAIKAINALLIVCADHELTPATLAARAAASTSAPLFNSVAAAICTHLGTSVGGATHVVERTLVAHLSGETHDDHLDQIRAEGKSLYGFNHPLYPNGDPRAQVLLGLAAEHAHNAGRAKAMFRLLADAHERLQLSPGLALALVALTQSVGMPGGSAAALWMVARTSGWCAHAIEQREQAFMLRPRATYRPADV</sequence>
<gene>
    <name evidence="5" type="primary">citZ_1</name>
    <name evidence="5" type="ORF">PEP31012_02274</name>
</gene>
<organism evidence="5 6">
    <name type="scientific">Pandoraea eparura</name>
    <dbReference type="NCBI Taxonomy" id="2508291"/>
    <lineage>
        <taxon>Bacteria</taxon>
        <taxon>Pseudomonadati</taxon>
        <taxon>Pseudomonadota</taxon>
        <taxon>Betaproteobacteria</taxon>
        <taxon>Burkholderiales</taxon>
        <taxon>Burkholderiaceae</taxon>
        <taxon>Pandoraea</taxon>
    </lineage>
</organism>
<dbReference type="PRINTS" id="PR00143">
    <property type="entry name" value="CITRTSNTHASE"/>
</dbReference>
<evidence type="ECO:0000256" key="4">
    <source>
        <dbReference type="ARBA" id="ARBA00022679"/>
    </source>
</evidence>
<evidence type="ECO:0000256" key="3">
    <source>
        <dbReference type="ARBA" id="ARBA00012972"/>
    </source>
</evidence>
<evidence type="ECO:0000256" key="1">
    <source>
        <dbReference type="ARBA" id="ARBA00004751"/>
    </source>
</evidence>
<keyword evidence="5" id="KW-0012">Acyltransferase</keyword>
<dbReference type="Pfam" id="PF00285">
    <property type="entry name" value="Citrate_synt"/>
    <property type="match status" value="1"/>
</dbReference>
<dbReference type="InterPro" id="IPR016143">
    <property type="entry name" value="Citrate_synth-like_sm_a-sub"/>
</dbReference>
<reference evidence="5 6" key="1">
    <citation type="submission" date="2019-08" db="EMBL/GenBank/DDBJ databases">
        <authorList>
            <person name="Peeters C."/>
        </authorList>
    </citation>
    <scope>NUCLEOTIDE SEQUENCE [LARGE SCALE GENOMIC DNA]</scope>
    <source>
        <strain evidence="5 6">LMG 31012</strain>
    </source>
</reference>
<dbReference type="EC" id="2.3.3.16" evidence="3"/>
<evidence type="ECO:0000256" key="2">
    <source>
        <dbReference type="ARBA" id="ARBA00010566"/>
    </source>
</evidence>
<dbReference type="GO" id="GO:0036440">
    <property type="term" value="F:citrate synthase activity"/>
    <property type="evidence" value="ECO:0007669"/>
    <property type="project" value="UniProtKB-EC"/>
</dbReference>
<comment type="pathway">
    <text evidence="1">Carbohydrate metabolism; tricarboxylic acid cycle; isocitrate from oxaloacetate: step 1/2.</text>
</comment>
<protein>
    <recommendedName>
        <fullName evidence="3">citrate synthase (unknown stereospecificity)</fullName>
        <ecNumber evidence="3">2.3.3.16</ecNumber>
    </recommendedName>
</protein>
<dbReference type="AlphaFoldDB" id="A0A5E4UXQ2"/>
<dbReference type="SUPFAM" id="SSF48256">
    <property type="entry name" value="Citrate synthase"/>
    <property type="match status" value="1"/>
</dbReference>
<dbReference type="GO" id="GO:0005829">
    <property type="term" value="C:cytosol"/>
    <property type="evidence" value="ECO:0007669"/>
    <property type="project" value="TreeGrafter"/>
</dbReference>
<dbReference type="PANTHER" id="PTHR11739:SF4">
    <property type="entry name" value="CITRATE SYNTHASE, PEROXISOMAL"/>
    <property type="match status" value="1"/>
</dbReference>
<keyword evidence="4 5" id="KW-0808">Transferase</keyword>
<evidence type="ECO:0000313" key="5">
    <source>
        <dbReference type="EMBL" id="VVE04094.1"/>
    </source>
</evidence>
<dbReference type="Proteomes" id="UP000400981">
    <property type="component" value="Unassembled WGS sequence"/>
</dbReference>
<dbReference type="EMBL" id="CABPSH010000004">
    <property type="protein sequence ID" value="VVE04094.1"/>
    <property type="molecule type" value="Genomic_DNA"/>
</dbReference>
<evidence type="ECO:0000313" key="6">
    <source>
        <dbReference type="Proteomes" id="UP000400981"/>
    </source>
</evidence>
<dbReference type="UniPathway" id="UPA00223">
    <property type="reaction ID" value="UER00717"/>
</dbReference>
<dbReference type="OrthoDB" id="9800864at2"/>
<dbReference type="InterPro" id="IPR002020">
    <property type="entry name" value="Citrate_synthase"/>
</dbReference>
<proteinExistence type="inferred from homology"/>
<dbReference type="GO" id="GO:0005975">
    <property type="term" value="P:carbohydrate metabolic process"/>
    <property type="evidence" value="ECO:0007669"/>
    <property type="project" value="TreeGrafter"/>
</dbReference>
<accession>A0A5E4UXQ2</accession>
<name>A0A5E4UXQ2_9BURK</name>
<dbReference type="InterPro" id="IPR036969">
    <property type="entry name" value="Citrate_synthase_sf"/>
</dbReference>
<comment type="similarity">
    <text evidence="2">Belongs to the citrate synthase family.</text>
</comment>
<dbReference type="Gene3D" id="1.10.230.10">
    <property type="entry name" value="Cytochrome P450-Terp, domain 2"/>
    <property type="match status" value="1"/>
</dbReference>
<dbReference type="InterPro" id="IPR016142">
    <property type="entry name" value="Citrate_synth-like_lrg_a-sub"/>
</dbReference>
<keyword evidence="6" id="KW-1185">Reference proteome</keyword>
<dbReference type="GO" id="GO:0006099">
    <property type="term" value="P:tricarboxylic acid cycle"/>
    <property type="evidence" value="ECO:0007669"/>
    <property type="project" value="UniProtKB-UniPathway"/>
</dbReference>
<dbReference type="PANTHER" id="PTHR11739">
    <property type="entry name" value="CITRATE SYNTHASE"/>
    <property type="match status" value="1"/>
</dbReference>
<dbReference type="Gene3D" id="1.10.580.10">
    <property type="entry name" value="Citrate Synthase, domain 1"/>
    <property type="match status" value="1"/>
</dbReference>